<dbReference type="PIRSF" id="PIRSF006806">
    <property type="entry name" value="FTHF_cligase"/>
    <property type="match status" value="1"/>
</dbReference>
<dbReference type="NCBIfam" id="TIGR02727">
    <property type="entry name" value="MTHFS_bact"/>
    <property type="match status" value="1"/>
</dbReference>
<dbReference type="InterPro" id="IPR002698">
    <property type="entry name" value="FTHF_cligase"/>
</dbReference>
<keyword evidence="3 5" id="KW-0067">ATP-binding</keyword>
<comment type="catalytic activity">
    <reaction evidence="5">
        <text>(6S)-5-formyl-5,6,7,8-tetrahydrofolate + ATP = (6R)-5,10-methenyltetrahydrofolate + ADP + phosphate</text>
        <dbReference type="Rhea" id="RHEA:10488"/>
        <dbReference type="ChEBI" id="CHEBI:30616"/>
        <dbReference type="ChEBI" id="CHEBI:43474"/>
        <dbReference type="ChEBI" id="CHEBI:57455"/>
        <dbReference type="ChEBI" id="CHEBI:57457"/>
        <dbReference type="ChEBI" id="CHEBI:456216"/>
        <dbReference type="EC" id="6.3.3.2"/>
    </reaction>
</comment>
<comment type="similarity">
    <text evidence="1 5">Belongs to the 5-formyltetrahydrofolate cyclo-ligase family.</text>
</comment>
<keyword evidence="5" id="KW-0460">Magnesium</keyword>
<reference evidence="6 7" key="1">
    <citation type="submission" date="2017-11" db="EMBL/GenBank/DDBJ databases">
        <title>Genomic Encyclopedia of Type Strains, Phase III (KMG-III): the genomes of soil and plant-associated and newly described type strains.</title>
        <authorList>
            <person name="Whitman W."/>
        </authorList>
    </citation>
    <scope>NUCLEOTIDE SEQUENCE [LARGE SCALE GENOMIC DNA]</scope>
    <source>
        <strain evidence="6 7">UB-Domo-W1</strain>
    </source>
</reference>
<feature type="binding site" evidence="4">
    <location>
        <position position="63"/>
    </location>
    <ligand>
        <name>substrate</name>
    </ligand>
</feature>
<evidence type="ECO:0000256" key="4">
    <source>
        <dbReference type="PIRSR" id="PIRSR006806-1"/>
    </source>
</evidence>
<dbReference type="AlphaFoldDB" id="A0A2M8VQP1"/>
<evidence type="ECO:0000256" key="2">
    <source>
        <dbReference type="ARBA" id="ARBA00022741"/>
    </source>
</evidence>
<keyword evidence="7" id="KW-1185">Reference proteome</keyword>
<dbReference type="SUPFAM" id="SSF100950">
    <property type="entry name" value="NagB/RpiA/CoA transferase-like"/>
    <property type="match status" value="1"/>
</dbReference>
<dbReference type="GO" id="GO:0030272">
    <property type="term" value="F:5-formyltetrahydrofolate cyclo-ligase activity"/>
    <property type="evidence" value="ECO:0007669"/>
    <property type="project" value="UniProtKB-EC"/>
</dbReference>
<evidence type="ECO:0000256" key="5">
    <source>
        <dbReference type="RuleBase" id="RU361279"/>
    </source>
</evidence>
<dbReference type="GO" id="GO:0005524">
    <property type="term" value="F:ATP binding"/>
    <property type="evidence" value="ECO:0007669"/>
    <property type="project" value="UniProtKB-KW"/>
</dbReference>
<evidence type="ECO:0000313" key="7">
    <source>
        <dbReference type="Proteomes" id="UP000229366"/>
    </source>
</evidence>
<comment type="cofactor">
    <cofactor evidence="5">
        <name>Mg(2+)</name>
        <dbReference type="ChEBI" id="CHEBI:18420"/>
    </cofactor>
</comment>
<proteinExistence type="inferred from homology"/>
<gene>
    <name evidence="6" type="ORF">B0G85_1563</name>
</gene>
<comment type="caution">
    <text evidence="6">The sequence shown here is derived from an EMBL/GenBank/DDBJ whole genome shotgun (WGS) entry which is preliminary data.</text>
</comment>
<evidence type="ECO:0000313" key="6">
    <source>
        <dbReference type="EMBL" id="PJI79456.1"/>
    </source>
</evidence>
<dbReference type="EC" id="6.3.3.2" evidence="5"/>
<dbReference type="Gene3D" id="3.40.50.10420">
    <property type="entry name" value="NagB/RpiA/CoA transferase-like"/>
    <property type="match status" value="1"/>
</dbReference>
<dbReference type="GO" id="GO:0035999">
    <property type="term" value="P:tetrahydrofolate interconversion"/>
    <property type="evidence" value="ECO:0007669"/>
    <property type="project" value="TreeGrafter"/>
</dbReference>
<organism evidence="6 7">
    <name type="scientific">Polynucleobacter brandtiae</name>
    <dbReference type="NCBI Taxonomy" id="1938816"/>
    <lineage>
        <taxon>Bacteria</taxon>
        <taxon>Pseudomonadati</taxon>
        <taxon>Pseudomonadota</taxon>
        <taxon>Betaproteobacteria</taxon>
        <taxon>Burkholderiales</taxon>
        <taxon>Burkholderiaceae</taxon>
        <taxon>Polynucleobacter</taxon>
    </lineage>
</organism>
<keyword evidence="5" id="KW-0479">Metal-binding</keyword>
<dbReference type="GO" id="GO:0009396">
    <property type="term" value="P:folic acid-containing compound biosynthetic process"/>
    <property type="evidence" value="ECO:0007669"/>
    <property type="project" value="TreeGrafter"/>
</dbReference>
<dbReference type="Pfam" id="PF01812">
    <property type="entry name" value="5-FTHF_cyc-lig"/>
    <property type="match status" value="1"/>
</dbReference>
<dbReference type="PANTHER" id="PTHR23407:SF1">
    <property type="entry name" value="5-FORMYLTETRAHYDROFOLATE CYCLO-LIGASE"/>
    <property type="match status" value="1"/>
</dbReference>
<evidence type="ECO:0000256" key="3">
    <source>
        <dbReference type="ARBA" id="ARBA00022840"/>
    </source>
</evidence>
<dbReference type="GO" id="GO:0046872">
    <property type="term" value="F:metal ion binding"/>
    <property type="evidence" value="ECO:0007669"/>
    <property type="project" value="UniProtKB-KW"/>
</dbReference>
<dbReference type="EMBL" id="PGTX01000003">
    <property type="protein sequence ID" value="PJI79456.1"/>
    <property type="molecule type" value="Genomic_DNA"/>
</dbReference>
<accession>A0A2M8VQP1</accession>
<protein>
    <recommendedName>
        <fullName evidence="5">5-formyltetrahydrofolate cyclo-ligase</fullName>
        <ecNumber evidence="5">6.3.3.2</ecNumber>
    </recommendedName>
</protein>
<dbReference type="OrthoDB" id="9801938at2"/>
<keyword evidence="6" id="KW-0436">Ligase</keyword>
<keyword evidence="2 5" id="KW-0547">Nucleotide-binding</keyword>
<name>A0A2M8VQP1_9BURK</name>
<evidence type="ECO:0000256" key="1">
    <source>
        <dbReference type="ARBA" id="ARBA00010638"/>
    </source>
</evidence>
<dbReference type="Proteomes" id="UP000229366">
    <property type="component" value="Unassembled WGS sequence"/>
</dbReference>
<dbReference type="InterPro" id="IPR024185">
    <property type="entry name" value="FTHF_cligase-like_sf"/>
</dbReference>
<dbReference type="PANTHER" id="PTHR23407">
    <property type="entry name" value="ATPASE INHIBITOR/5-FORMYLTETRAHYDROFOLATE CYCLO-LIGASE"/>
    <property type="match status" value="1"/>
</dbReference>
<sequence length="212" mass="23860">MGDMHGNSPKTLRQDLLAIRKQLATSASYQAICQAILSELNRFLVHSDSQLRSIALYCPIQAELDLRPTALAWASQATGRTLALPFARPDKHLDFYVWQKEDLLIPSQYGVPEPDPNNPRRPQVSPDCILIPVVGWSESSDLGPNGLKKHYWRLGYGGGYFDRTLAHLRKAKPDLLCIGVGFDWQKLDDIQWQAQTHDEPLDAMLTESGLLR</sequence>
<dbReference type="InterPro" id="IPR037171">
    <property type="entry name" value="NagB/RpiA_transferase-like"/>
</dbReference>